<dbReference type="Gene3D" id="1.10.10.60">
    <property type="entry name" value="Homeodomain-like"/>
    <property type="match status" value="1"/>
</dbReference>
<dbReference type="PANTHER" id="PTHR46796:SF6">
    <property type="entry name" value="ARAC SUBFAMILY"/>
    <property type="match status" value="1"/>
</dbReference>
<dbReference type="InterPro" id="IPR009057">
    <property type="entry name" value="Homeodomain-like_sf"/>
</dbReference>
<proteinExistence type="predicted"/>
<evidence type="ECO:0000313" key="6">
    <source>
        <dbReference type="Proteomes" id="UP000008207"/>
    </source>
</evidence>
<organism evidence="5 6">
    <name type="scientific">Methylobacterium nodulans (strain LMG 21967 / CNCM I-2342 / ORS 2060)</name>
    <dbReference type="NCBI Taxonomy" id="460265"/>
    <lineage>
        <taxon>Bacteria</taxon>
        <taxon>Pseudomonadati</taxon>
        <taxon>Pseudomonadota</taxon>
        <taxon>Alphaproteobacteria</taxon>
        <taxon>Hyphomicrobiales</taxon>
        <taxon>Methylobacteriaceae</taxon>
        <taxon>Methylobacterium</taxon>
    </lineage>
</organism>
<dbReference type="AlphaFoldDB" id="B8IWN2"/>
<gene>
    <name evidence="5" type="ordered locus">Mnod_7915</name>
</gene>
<keyword evidence="5" id="KW-0614">Plasmid</keyword>
<dbReference type="EMBL" id="CP001351">
    <property type="protein sequence ID" value="ACL62923.1"/>
    <property type="molecule type" value="Genomic_DNA"/>
</dbReference>
<evidence type="ECO:0000313" key="5">
    <source>
        <dbReference type="EMBL" id="ACL62923.1"/>
    </source>
</evidence>
<evidence type="ECO:0000256" key="2">
    <source>
        <dbReference type="ARBA" id="ARBA00023125"/>
    </source>
</evidence>
<dbReference type="KEGG" id="mno:Mnod_7915"/>
<keyword evidence="3" id="KW-0804">Transcription</keyword>
<dbReference type="SMART" id="SM00342">
    <property type="entry name" value="HTH_ARAC"/>
    <property type="match status" value="1"/>
</dbReference>
<dbReference type="SUPFAM" id="SSF46689">
    <property type="entry name" value="Homeodomain-like"/>
    <property type="match status" value="1"/>
</dbReference>
<dbReference type="PROSITE" id="PS01124">
    <property type="entry name" value="HTH_ARAC_FAMILY_2"/>
    <property type="match status" value="1"/>
</dbReference>
<dbReference type="RefSeq" id="WP_012631125.1">
    <property type="nucleotide sequence ID" value="NC_011887.1"/>
</dbReference>
<dbReference type="HOGENOM" id="CLU_049704_1_1_5"/>
<dbReference type="PRINTS" id="PR00032">
    <property type="entry name" value="HTHARAC"/>
</dbReference>
<dbReference type="InterPro" id="IPR050204">
    <property type="entry name" value="AraC_XylS_family_regulators"/>
</dbReference>
<dbReference type="InterPro" id="IPR037923">
    <property type="entry name" value="HTH-like"/>
</dbReference>
<keyword evidence="1" id="KW-0805">Transcription regulation</keyword>
<dbReference type="GO" id="GO:0003700">
    <property type="term" value="F:DNA-binding transcription factor activity"/>
    <property type="evidence" value="ECO:0007669"/>
    <property type="project" value="InterPro"/>
</dbReference>
<dbReference type="Pfam" id="PF12833">
    <property type="entry name" value="HTH_18"/>
    <property type="match status" value="1"/>
</dbReference>
<dbReference type="Pfam" id="PF14525">
    <property type="entry name" value="AraC_binding_2"/>
    <property type="match status" value="1"/>
</dbReference>
<geneLocation type="plasmid" evidence="5 6">
    <name>pMNOD02</name>
</geneLocation>
<dbReference type="InterPro" id="IPR035418">
    <property type="entry name" value="AraC-bd_2"/>
</dbReference>
<dbReference type="PANTHER" id="PTHR46796">
    <property type="entry name" value="HTH-TYPE TRANSCRIPTIONAL ACTIVATOR RHAS-RELATED"/>
    <property type="match status" value="1"/>
</dbReference>
<dbReference type="GO" id="GO:0043565">
    <property type="term" value="F:sequence-specific DNA binding"/>
    <property type="evidence" value="ECO:0007669"/>
    <property type="project" value="InterPro"/>
</dbReference>
<evidence type="ECO:0000256" key="1">
    <source>
        <dbReference type="ARBA" id="ARBA00023015"/>
    </source>
</evidence>
<evidence type="ECO:0000259" key="4">
    <source>
        <dbReference type="PROSITE" id="PS01124"/>
    </source>
</evidence>
<evidence type="ECO:0000256" key="3">
    <source>
        <dbReference type="ARBA" id="ARBA00023163"/>
    </source>
</evidence>
<keyword evidence="6" id="KW-1185">Reference proteome</keyword>
<accession>B8IWN2</accession>
<protein>
    <submittedName>
        <fullName evidence="5">Transcriptional regulator, AraC family</fullName>
    </submittedName>
</protein>
<dbReference type="InterPro" id="IPR018060">
    <property type="entry name" value="HTH_AraC"/>
</dbReference>
<name>B8IWN2_METNO</name>
<sequence length="330" mass="36139">MPLEDISIDGRDMSLRERKLCWQALVGEHLADVELDASPDIPAGEAFAGTLRIRSFERGTLADIASGGQVLTRTADRIRRAKSDAVLFNIILSGHCRLEQDGRQAVPTAGSLFLYESARPYHIETSPDFRTIVVMIDRGRLERSLGNLRFYTGRAMCSVDTVARIAGSFWQTLSSQLDGVPDAAANTLIEAGIDVVIPALRSMAGDRAEGSEACELTVMRATAFIASAFHRESLTVDDIAAAAGVSTRRLQECFKEKGLTPMEQLRKHRLKHAHDRLNDGHCQNLSVLSIMSQSGFSDPAHFSRAFRKEYGISPSAARSASQRRPAVRVA</sequence>
<dbReference type="Proteomes" id="UP000008207">
    <property type="component" value="Plasmid pMNOD02"/>
</dbReference>
<dbReference type="SUPFAM" id="SSF51215">
    <property type="entry name" value="Regulatory protein AraC"/>
    <property type="match status" value="1"/>
</dbReference>
<keyword evidence="2" id="KW-0238">DNA-binding</keyword>
<dbReference type="OrthoDB" id="252470at2"/>
<reference evidence="6" key="1">
    <citation type="submission" date="2009-01" db="EMBL/GenBank/DDBJ databases">
        <title>Complete sequence of plasmid 2 of Methylobacterium nodulans ORS 2060.</title>
        <authorList>
            <consortium name="US DOE Joint Genome Institute"/>
            <person name="Lucas S."/>
            <person name="Copeland A."/>
            <person name="Lapidus A."/>
            <person name="Glavina del Rio T."/>
            <person name="Dalin E."/>
            <person name="Tice H."/>
            <person name="Bruce D."/>
            <person name="Goodwin L."/>
            <person name="Pitluck S."/>
            <person name="Sims D."/>
            <person name="Brettin T."/>
            <person name="Detter J.C."/>
            <person name="Han C."/>
            <person name="Larimer F."/>
            <person name="Land M."/>
            <person name="Hauser L."/>
            <person name="Kyrpides N."/>
            <person name="Ivanova N."/>
            <person name="Marx C.J."/>
            <person name="Richardson P."/>
        </authorList>
    </citation>
    <scope>NUCLEOTIDE SEQUENCE [LARGE SCALE GENOMIC DNA]</scope>
    <source>
        <strain evidence="6">LMG 21967 / CNCM I-2342 / ORS 2060</strain>
        <plasmid evidence="6">Plasmid pMNOD02</plasmid>
    </source>
</reference>
<dbReference type="InterPro" id="IPR020449">
    <property type="entry name" value="Tscrpt_reg_AraC-type_HTH"/>
</dbReference>
<feature type="domain" description="HTH araC/xylS-type" evidence="4">
    <location>
        <begin position="219"/>
        <end position="320"/>
    </location>
</feature>